<feature type="domain" description="DNA methylase N-4/N-6" evidence="5">
    <location>
        <begin position="108"/>
        <end position="427"/>
    </location>
</feature>
<dbReference type="InterPro" id="IPR002295">
    <property type="entry name" value="N4/N6-MTase_EcoPI_Mod-like"/>
</dbReference>
<keyword evidence="2" id="KW-0489">Methyltransferase</keyword>
<dbReference type="InterPro" id="IPR002941">
    <property type="entry name" value="DNA_methylase_N4/N6"/>
</dbReference>
<dbReference type="PRINTS" id="PR00506">
    <property type="entry name" value="D21N6MTFRASE"/>
</dbReference>
<dbReference type="PIRSF" id="PIRSF015855">
    <property type="entry name" value="TypeIII_Mtase_mKpnI"/>
    <property type="match status" value="1"/>
</dbReference>
<comment type="similarity">
    <text evidence="1">Belongs to the N(4)/N(6)-methyltransferase family.</text>
</comment>
<evidence type="ECO:0000259" key="5">
    <source>
        <dbReference type="Pfam" id="PF01555"/>
    </source>
</evidence>
<dbReference type="GO" id="GO:0003677">
    <property type="term" value="F:DNA binding"/>
    <property type="evidence" value="ECO:0007669"/>
    <property type="project" value="InterPro"/>
</dbReference>
<sequence>MDGESLDIAKEKLNKLKDILPEAFTEGKIDWDKLQATLGEDIDLKNERYVLNWAGKSDAFRVLQSPTTATLVPCKEESIGFDDTENIFIEGENLEVLKVLQKSYFGRIKMIYIDPPYNTGNDKFIYPDKFSESRDEYLSRIGERDETGYMTREGLFRTNSKDSGHYHSNWLSMMYPRLFLARNLLRGDGVIFVSIDDNEVHNLRLMMNEVFGEDNFIEQIVWKKRSTPPNDKVIGASHEYVVIYCKNIELVSLNLRTRTNEQLARYSNPDNHPKGPWTSGDLMANIKGGRYVKSLYFPIINPNTGEEHYPSSNGNWRFNKEKIEELIKNNEIYFGEDGKSRPKLKRFLCDVKEGITYTTLWDFVPFNTQGSNEMTELLGNLAIFDNPKPAGLLIELCKLGMKKNDIAFDFFSGSGTIAHAALDLNKEDGGNRKFFAVQLPEKCDENSEAFKAGYKTIAEIGKERIRRVIKKIKEDKQTKLDVEGNISKQDLGFKVFKLQESNFKIWRSDVKTEEELYKQLTLHTDPVDENAKIENILYELLLKSGVSLTARIEEKEGYYLVNNGEIILILKLIDEGIIKAVISEKPKKVITLDRLFKNNDQLKTNTALQMKDSEIDFRVV</sequence>
<evidence type="ECO:0000256" key="1">
    <source>
        <dbReference type="ARBA" id="ARBA00006594"/>
    </source>
</evidence>
<accession>A0A284VUJ5</accession>
<evidence type="ECO:0000313" key="7">
    <source>
        <dbReference type="Proteomes" id="UP000218615"/>
    </source>
</evidence>
<dbReference type="SUPFAM" id="SSF53335">
    <property type="entry name" value="S-adenosyl-L-methionine-dependent methyltransferases"/>
    <property type="match status" value="1"/>
</dbReference>
<dbReference type="AlphaFoldDB" id="A0A284VUJ5"/>
<keyword evidence="4" id="KW-0949">S-adenosyl-L-methionine</keyword>
<dbReference type="InterPro" id="IPR002052">
    <property type="entry name" value="DNA_methylase_N6_adenine_CS"/>
</dbReference>
<dbReference type="PROSITE" id="PS00092">
    <property type="entry name" value="N6_MTASE"/>
    <property type="match status" value="1"/>
</dbReference>
<evidence type="ECO:0000256" key="3">
    <source>
        <dbReference type="ARBA" id="ARBA00022679"/>
    </source>
</evidence>
<dbReference type="GO" id="GO:0008170">
    <property type="term" value="F:N-methyltransferase activity"/>
    <property type="evidence" value="ECO:0007669"/>
    <property type="project" value="InterPro"/>
</dbReference>
<name>A0A284VUJ5_9EURY</name>
<keyword evidence="3" id="KW-0808">Transferase</keyword>
<dbReference type="Pfam" id="PF01555">
    <property type="entry name" value="N6_N4_Mtase"/>
    <property type="match status" value="1"/>
</dbReference>
<keyword evidence="7" id="KW-1185">Reference proteome</keyword>
<proteinExistence type="inferred from homology"/>
<organism evidence="6 7">
    <name type="scientific">Candidatus Methanoperedens nitratireducens</name>
    <dbReference type="NCBI Taxonomy" id="1392998"/>
    <lineage>
        <taxon>Archaea</taxon>
        <taxon>Methanobacteriati</taxon>
        <taxon>Methanobacteriota</taxon>
        <taxon>Stenosarchaea group</taxon>
        <taxon>Methanomicrobia</taxon>
        <taxon>Methanosarcinales</taxon>
        <taxon>ANME-2 cluster</taxon>
        <taxon>Candidatus Methanoperedentaceae</taxon>
        <taxon>Candidatus Methanoperedens</taxon>
    </lineage>
</organism>
<dbReference type="OrthoDB" id="38200at2157"/>
<dbReference type="GO" id="GO:0032259">
    <property type="term" value="P:methylation"/>
    <property type="evidence" value="ECO:0007669"/>
    <property type="project" value="UniProtKB-KW"/>
</dbReference>
<evidence type="ECO:0000256" key="4">
    <source>
        <dbReference type="ARBA" id="ARBA00022691"/>
    </source>
</evidence>
<evidence type="ECO:0000256" key="2">
    <source>
        <dbReference type="ARBA" id="ARBA00022603"/>
    </source>
</evidence>
<dbReference type="Proteomes" id="UP000218615">
    <property type="component" value="Unassembled WGS sequence"/>
</dbReference>
<dbReference type="EMBL" id="FZMP01000247">
    <property type="protein sequence ID" value="SNQ62889.1"/>
    <property type="molecule type" value="Genomic_DNA"/>
</dbReference>
<protein>
    <recommendedName>
        <fullName evidence="5">DNA methylase N-4/N-6 domain-containing protein</fullName>
    </recommendedName>
</protein>
<reference evidence="7" key="1">
    <citation type="submission" date="2017-06" db="EMBL/GenBank/DDBJ databases">
        <authorList>
            <person name="Cremers G."/>
        </authorList>
    </citation>
    <scope>NUCLEOTIDE SEQUENCE [LARGE SCALE GENOMIC DNA]</scope>
</reference>
<dbReference type="InterPro" id="IPR029063">
    <property type="entry name" value="SAM-dependent_MTases_sf"/>
</dbReference>
<dbReference type="Gene3D" id="3.40.50.150">
    <property type="entry name" value="Vaccinia Virus protein VP39"/>
    <property type="match status" value="1"/>
</dbReference>
<gene>
    <name evidence="6" type="ORF">MNV_960002</name>
</gene>
<evidence type="ECO:0000313" key="6">
    <source>
        <dbReference type="EMBL" id="SNQ62889.1"/>
    </source>
</evidence>